<organism evidence="1 2">
    <name type="scientific">Erwinia phage Faunus</name>
    <dbReference type="NCBI Taxonomy" id="2182346"/>
    <lineage>
        <taxon>Viruses</taxon>
        <taxon>Duplodnaviria</taxon>
        <taxon>Heunggongvirae</taxon>
        <taxon>Uroviricota</taxon>
        <taxon>Caudoviricetes</taxon>
        <taxon>Chaseviridae</taxon>
        <taxon>Cleopatravirinae</taxon>
        <taxon>Faunusvirus</taxon>
        <taxon>Faunusvirus faunus</taxon>
    </lineage>
</organism>
<proteinExistence type="predicted"/>
<protein>
    <submittedName>
        <fullName evidence="1">Uncharacterized protein</fullName>
    </submittedName>
</protein>
<reference evidence="1 2" key="1">
    <citation type="submission" date="2018-04" db="EMBL/GenBank/DDBJ databases">
        <title>Phage therapy in agriculture - a green tech approach to combat plant pathogenic bacteria.</title>
        <authorList>
            <person name="Djurhuus A.M."/>
            <person name="Carstens A.B."/>
            <person name="Hansen L.H."/>
        </authorList>
    </citation>
    <scope>NUCLEOTIDE SEQUENCE [LARGE SCALE GENOMIC DNA]</scope>
</reference>
<evidence type="ECO:0000313" key="1">
    <source>
        <dbReference type="EMBL" id="AWN08642.1"/>
    </source>
</evidence>
<evidence type="ECO:0000313" key="2">
    <source>
        <dbReference type="Proteomes" id="UP000246222"/>
    </source>
</evidence>
<sequence length="233" mass="24966">MRTIYPVRINNSSLVVVDKQVSLLTNTLLAGYDMLSNKDFSGRGNDFEYGGGFSAQGAALADDAAHIIKTNVMEQEEMTVIGCWNLGQSSVAASFINNFNGTGPEYTGTRIVKQANDQGLMNIAAGGFGLEQLAFTFTGAWTTRAFRWNSSVLDVVYHSGLKNTKNLSGRLIGNNPFVLNGVPEGVNGGGIVNGFSGTLGFLLFYNELTPDSVCVERMNTLASIMSDRGVLIP</sequence>
<dbReference type="EMBL" id="MH191398">
    <property type="protein sequence ID" value="AWN08642.1"/>
    <property type="molecule type" value="Genomic_DNA"/>
</dbReference>
<dbReference type="RefSeq" id="YP_009802152.1">
    <property type="nucleotide sequence ID" value="NC_047978.1"/>
</dbReference>
<dbReference type="Proteomes" id="UP000246222">
    <property type="component" value="Segment"/>
</dbReference>
<name>A0A2U8UWK3_9CAUD</name>
<dbReference type="KEGG" id="vg:54992686"/>
<keyword evidence="2" id="KW-1185">Reference proteome</keyword>
<dbReference type="GeneID" id="54992686"/>
<accession>A0A2U8UWK3</accession>